<dbReference type="SUPFAM" id="SSF52047">
    <property type="entry name" value="RNI-like"/>
    <property type="match status" value="1"/>
</dbReference>
<accession>A0A7N8X1C2</accession>
<reference evidence="2" key="2">
    <citation type="submission" date="2025-09" db="UniProtKB">
        <authorList>
            <consortium name="Ensembl"/>
        </authorList>
    </citation>
    <scope>IDENTIFICATION</scope>
</reference>
<dbReference type="PANTHER" id="PTHR24114">
    <property type="entry name" value="LEUCINE RICH REPEAT FAMILY PROTEIN"/>
    <property type="match status" value="1"/>
</dbReference>
<dbReference type="Ensembl" id="ENSMAMT00000045868.1">
    <property type="protein sequence ID" value="ENSMAMP00000042581.1"/>
    <property type="gene ID" value="ENSMAMG00000026118.1"/>
</dbReference>
<feature type="compositionally biased region" description="Acidic residues" evidence="1">
    <location>
        <begin position="29"/>
        <end position="39"/>
    </location>
</feature>
<dbReference type="InterPro" id="IPR032675">
    <property type="entry name" value="LRR_dom_sf"/>
</dbReference>
<dbReference type="Proteomes" id="UP000261640">
    <property type="component" value="Unplaced"/>
</dbReference>
<organism evidence="2 3">
    <name type="scientific">Mastacembelus armatus</name>
    <name type="common">zig-zag eel</name>
    <dbReference type="NCBI Taxonomy" id="205130"/>
    <lineage>
        <taxon>Eukaryota</taxon>
        <taxon>Metazoa</taxon>
        <taxon>Chordata</taxon>
        <taxon>Craniata</taxon>
        <taxon>Vertebrata</taxon>
        <taxon>Euteleostomi</taxon>
        <taxon>Actinopterygii</taxon>
        <taxon>Neopterygii</taxon>
        <taxon>Teleostei</taxon>
        <taxon>Neoteleostei</taxon>
        <taxon>Acanthomorphata</taxon>
        <taxon>Anabantaria</taxon>
        <taxon>Synbranchiformes</taxon>
        <taxon>Mastacembelidae</taxon>
        <taxon>Mastacembelus</taxon>
    </lineage>
</organism>
<feature type="compositionally biased region" description="Basic and acidic residues" evidence="1">
    <location>
        <begin position="12"/>
        <end position="28"/>
    </location>
</feature>
<dbReference type="GeneTree" id="ENSGT00940000154297"/>
<protein>
    <recommendedName>
        <fullName evidence="4">Leucine rich repeat containing 74A</fullName>
    </recommendedName>
</protein>
<dbReference type="Gene3D" id="3.80.10.10">
    <property type="entry name" value="Ribonuclease Inhibitor"/>
    <property type="match status" value="1"/>
</dbReference>
<reference evidence="2" key="1">
    <citation type="submission" date="2025-08" db="UniProtKB">
        <authorList>
            <consortium name="Ensembl"/>
        </authorList>
    </citation>
    <scope>IDENTIFICATION</scope>
</reference>
<evidence type="ECO:0008006" key="4">
    <source>
        <dbReference type="Google" id="ProtNLM"/>
    </source>
</evidence>
<dbReference type="InParanoid" id="A0A7N8X1C2"/>
<evidence type="ECO:0000313" key="3">
    <source>
        <dbReference type="Proteomes" id="UP000261640"/>
    </source>
</evidence>
<evidence type="ECO:0000313" key="2">
    <source>
        <dbReference type="Ensembl" id="ENSMAMP00000042581.1"/>
    </source>
</evidence>
<sequence length="154" mass="16945">MSTLSFESLCLRDDDCPSTDQHQDSKDESDTDLESDDECSNETPIAEVYLEACKLVGVVPVSYFIRNLHSTTMSLSHHGLGPLGCKALAIALVTDIQINTLELADNHIQAEGTKYLMELLRANFTVQHLVCRAVNRPIEGTSGFQMNIDLTSSL</sequence>
<dbReference type="InterPro" id="IPR052394">
    <property type="entry name" value="LRR-containing"/>
</dbReference>
<keyword evidence="3" id="KW-1185">Reference proteome</keyword>
<name>A0A7N8X1C2_9TELE</name>
<dbReference type="AlphaFoldDB" id="A0A7N8X1C2"/>
<evidence type="ECO:0000256" key="1">
    <source>
        <dbReference type="SAM" id="MobiDB-lite"/>
    </source>
</evidence>
<feature type="region of interest" description="Disordered" evidence="1">
    <location>
        <begin position="12"/>
        <end position="39"/>
    </location>
</feature>
<dbReference type="PANTHER" id="PTHR24114:SF49">
    <property type="entry name" value="LEUCINE-RICH REPEAT-CONTAINING PROTEIN 74A"/>
    <property type="match status" value="1"/>
</dbReference>
<proteinExistence type="predicted"/>